<feature type="domain" description="VOC" evidence="1">
    <location>
        <begin position="10"/>
        <end position="156"/>
    </location>
</feature>
<reference evidence="2" key="1">
    <citation type="submission" date="2018-05" db="EMBL/GenBank/DDBJ databases">
        <authorList>
            <person name="Lanie J.A."/>
            <person name="Ng W.-L."/>
            <person name="Kazmierczak K.M."/>
            <person name="Andrzejewski T.M."/>
            <person name="Davidsen T.M."/>
            <person name="Wayne K.J."/>
            <person name="Tettelin H."/>
            <person name="Glass J.I."/>
            <person name="Rusch D."/>
            <person name="Podicherti R."/>
            <person name="Tsui H.-C.T."/>
            <person name="Winkler M.E."/>
        </authorList>
    </citation>
    <scope>NUCLEOTIDE SEQUENCE</scope>
</reference>
<dbReference type="AlphaFoldDB" id="A0A382HFY4"/>
<organism evidence="2">
    <name type="scientific">marine metagenome</name>
    <dbReference type="NCBI Taxonomy" id="408172"/>
    <lineage>
        <taxon>unclassified sequences</taxon>
        <taxon>metagenomes</taxon>
        <taxon>ecological metagenomes</taxon>
    </lineage>
</organism>
<name>A0A382HFY4_9ZZZZ</name>
<dbReference type="Pfam" id="PF00903">
    <property type="entry name" value="Glyoxalase"/>
    <property type="match status" value="1"/>
</dbReference>
<dbReference type="PROSITE" id="PS51819">
    <property type="entry name" value="VOC"/>
    <property type="match status" value="1"/>
</dbReference>
<protein>
    <recommendedName>
        <fullName evidence="1">VOC domain-containing protein</fullName>
    </recommendedName>
</protein>
<proteinExistence type="predicted"/>
<evidence type="ECO:0000259" key="1">
    <source>
        <dbReference type="PROSITE" id="PS51819"/>
    </source>
</evidence>
<feature type="non-terminal residue" evidence="2">
    <location>
        <position position="1"/>
    </location>
</feature>
<dbReference type="InterPro" id="IPR029068">
    <property type="entry name" value="Glyas_Bleomycin-R_OHBP_Dase"/>
</dbReference>
<dbReference type="InterPro" id="IPR004360">
    <property type="entry name" value="Glyas_Fos-R_dOase_dom"/>
</dbReference>
<gene>
    <name evidence="2" type="ORF">METZ01_LOCUS238946</name>
</gene>
<feature type="non-terminal residue" evidence="2">
    <location>
        <position position="277"/>
    </location>
</feature>
<dbReference type="Gene3D" id="3.10.180.10">
    <property type="entry name" value="2,3-Dihydroxybiphenyl 1,2-Dioxygenase, domain 1"/>
    <property type="match status" value="1"/>
</dbReference>
<dbReference type="EMBL" id="UINC01060994">
    <property type="protein sequence ID" value="SVB86092.1"/>
    <property type="molecule type" value="Genomic_DNA"/>
</dbReference>
<dbReference type="InterPro" id="IPR037523">
    <property type="entry name" value="VOC_core"/>
</dbReference>
<accession>A0A382HFY4</accession>
<dbReference type="SUPFAM" id="SSF54593">
    <property type="entry name" value="Glyoxalase/Bleomycin resistance protein/Dihydroxybiphenyl dioxygenase"/>
    <property type="match status" value="1"/>
</dbReference>
<evidence type="ECO:0000313" key="2">
    <source>
        <dbReference type="EMBL" id="SVB86092.1"/>
    </source>
</evidence>
<sequence length="277" mass="31817">VTSAQSISKQLNLVIISVENLEESLRFYTKTIGLSHSPIEEFHENEIKEFWSVSEETKIRQVLCFRKNSEIGQILLIEFSNQEKTYIKADQDSGMIRGLWNINFYVENILKSLKTLKSRDFNPWTEPSLHKIGEIVSPTEVIVEGPDRIAINLVQLPESSDNDPIKEIYDYFQLNGTTKLGFTEVVTTSHCVNSTTDAALFYQHVLGMRVIFQDTMKSVESNSFLRRPNDAKTQITFLRGDHHYGKIVLSEPLNYQVPNRIDFARPPNIGYFAQGFF</sequence>